<feature type="region of interest" description="Disordered" evidence="5">
    <location>
        <begin position="1"/>
        <end position="25"/>
    </location>
</feature>
<dbReference type="InterPro" id="IPR050109">
    <property type="entry name" value="HTH-type_TetR-like_transc_reg"/>
</dbReference>
<evidence type="ECO:0000256" key="2">
    <source>
        <dbReference type="ARBA" id="ARBA00023125"/>
    </source>
</evidence>
<dbReference type="PROSITE" id="PS50977">
    <property type="entry name" value="HTH_TETR_2"/>
    <property type="match status" value="1"/>
</dbReference>
<dbReference type="EMBL" id="CP039865">
    <property type="protein sequence ID" value="QCK86248.1"/>
    <property type="molecule type" value="Genomic_DNA"/>
</dbReference>
<dbReference type="SUPFAM" id="SSF46689">
    <property type="entry name" value="Homeodomain-like"/>
    <property type="match status" value="1"/>
</dbReference>
<dbReference type="Pfam" id="PF00440">
    <property type="entry name" value="TetR_N"/>
    <property type="match status" value="1"/>
</dbReference>
<gene>
    <name evidence="7" type="ORF">E8L99_11030</name>
</gene>
<dbReference type="GO" id="GO:0003700">
    <property type="term" value="F:DNA-binding transcription factor activity"/>
    <property type="evidence" value="ECO:0007669"/>
    <property type="project" value="TreeGrafter"/>
</dbReference>
<dbReference type="Pfam" id="PF17935">
    <property type="entry name" value="TetR_C_27"/>
    <property type="match status" value="1"/>
</dbReference>
<proteinExistence type="predicted"/>
<sequence>MAVARRTSARITAPRREGQQPPEDRVQARLVAIAADHVRRFGPERVTVVAVAREAGMSHANVYRFFPSKAGLIEAVVIAWTRSVEVILGDIANAPDPADDKLERFLVTWGKAERDGLDRDPAIYGAFADFWAERRDAIMVHRARLRAFLETIVDEGLEPGPFRLRDEARAVAFIADAMQRFIHPALVIETRDLTRQQVETRLSTMARIIIRTLVSGGV</sequence>
<dbReference type="Proteomes" id="UP000298588">
    <property type="component" value="Chromosome"/>
</dbReference>
<dbReference type="OrthoDB" id="9802498at2"/>
<dbReference type="PANTHER" id="PTHR30055">
    <property type="entry name" value="HTH-TYPE TRANSCRIPTIONAL REGULATOR RUTR"/>
    <property type="match status" value="1"/>
</dbReference>
<evidence type="ECO:0000256" key="3">
    <source>
        <dbReference type="ARBA" id="ARBA00023163"/>
    </source>
</evidence>
<evidence type="ECO:0000256" key="5">
    <source>
        <dbReference type="SAM" id="MobiDB-lite"/>
    </source>
</evidence>
<feature type="domain" description="HTH tetR-type" evidence="6">
    <location>
        <begin position="24"/>
        <end position="84"/>
    </location>
</feature>
<keyword evidence="8" id="KW-1185">Reference proteome</keyword>
<dbReference type="Gene3D" id="1.10.357.10">
    <property type="entry name" value="Tetracycline Repressor, domain 2"/>
    <property type="match status" value="1"/>
</dbReference>
<name>A0A4D7QGB9_9HYPH</name>
<dbReference type="GO" id="GO:0000976">
    <property type="term" value="F:transcription cis-regulatory region binding"/>
    <property type="evidence" value="ECO:0007669"/>
    <property type="project" value="TreeGrafter"/>
</dbReference>
<feature type="DNA-binding region" description="H-T-H motif" evidence="4">
    <location>
        <begin position="47"/>
        <end position="66"/>
    </location>
</feature>
<dbReference type="InterPro" id="IPR001647">
    <property type="entry name" value="HTH_TetR"/>
</dbReference>
<dbReference type="InterPro" id="IPR009057">
    <property type="entry name" value="Homeodomain-like_sf"/>
</dbReference>
<evidence type="ECO:0000256" key="1">
    <source>
        <dbReference type="ARBA" id="ARBA00023015"/>
    </source>
</evidence>
<organism evidence="7 8">
    <name type="scientific">Phreatobacter aquaticus</name>
    <dbReference type="NCBI Taxonomy" id="2570229"/>
    <lineage>
        <taxon>Bacteria</taxon>
        <taxon>Pseudomonadati</taxon>
        <taxon>Pseudomonadota</taxon>
        <taxon>Alphaproteobacteria</taxon>
        <taxon>Hyphomicrobiales</taxon>
        <taxon>Phreatobacteraceae</taxon>
        <taxon>Phreatobacter</taxon>
    </lineage>
</organism>
<dbReference type="KEGG" id="paqt:E8L99_11030"/>
<dbReference type="AlphaFoldDB" id="A0A4D7QGB9"/>
<dbReference type="PANTHER" id="PTHR30055:SF151">
    <property type="entry name" value="TRANSCRIPTIONAL REGULATORY PROTEIN"/>
    <property type="match status" value="1"/>
</dbReference>
<evidence type="ECO:0000259" key="6">
    <source>
        <dbReference type="PROSITE" id="PS50977"/>
    </source>
</evidence>
<keyword evidence="2 4" id="KW-0238">DNA-binding</keyword>
<keyword evidence="1" id="KW-0805">Transcription regulation</keyword>
<evidence type="ECO:0000313" key="8">
    <source>
        <dbReference type="Proteomes" id="UP000298588"/>
    </source>
</evidence>
<reference evidence="7 8" key="1">
    <citation type="submission" date="2019-04" db="EMBL/GenBank/DDBJ databases">
        <title>Phreatobacter aquaticus sp. nov.</title>
        <authorList>
            <person name="Choi A."/>
            <person name="Baek K."/>
        </authorList>
    </citation>
    <scope>NUCLEOTIDE SEQUENCE [LARGE SCALE GENOMIC DNA]</scope>
    <source>
        <strain evidence="7 8">NMCR1094</strain>
    </source>
</reference>
<accession>A0A4D7QGB9</accession>
<feature type="compositionally biased region" description="Basic and acidic residues" evidence="5">
    <location>
        <begin position="14"/>
        <end position="25"/>
    </location>
</feature>
<protein>
    <submittedName>
        <fullName evidence="7">TetR/AcrR family transcriptional regulator</fullName>
    </submittedName>
</protein>
<keyword evidence="3" id="KW-0804">Transcription</keyword>
<evidence type="ECO:0000256" key="4">
    <source>
        <dbReference type="PROSITE-ProRule" id="PRU00335"/>
    </source>
</evidence>
<dbReference type="InterPro" id="IPR041478">
    <property type="entry name" value="TetR_C_27"/>
</dbReference>
<evidence type="ECO:0000313" key="7">
    <source>
        <dbReference type="EMBL" id="QCK86248.1"/>
    </source>
</evidence>